<comment type="caution">
    <text evidence="11">The sequence shown here is derived from an EMBL/GenBank/DDBJ whole genome shotgun (WGS) entry which is preliminary data.</text>
</comment>
<evidence type="ECO:0000313" key="12">
    <source>
        <dbReference type="Proteomes" id="UP000830375"/>
    </source>
</evidence>
<keyword evidence="7" id="KW-0175">Coiled coil</keyword>
<protein>
    <submittedName>
        <fullName evidence="11">Voltage-dependent T-type calcium channel subunit alpha-1I</fullName>
    </submittedName>
</protein>
<evidence type="ECO:0000256" key="1">
    <source>
        <dbReference type="ARBA" id="ARBA00004141"/>
    </source>
</evidence>
<feature type="domain" description="Ion transport" evidence="10">
    <location>
        <begin position="816"/>
        <end position="995"/>
    </location>
</feature>
<evidence type="ECO:0000259" key="10">
    <source>
        <dbReference type="Pfam" id="PF00520"/>
    </source>
</evidence>
<name>A0ABQ8MU14_LABRO</name>
<dbReference type="InterPro" id="IPR005445">
    <property type="entry name" value="VDCC_T_a1"/>
</dbReference>
<feature type="compositionally biased region" description="Gly residues" evidence="8">
    <location>
        <begin position="674"/>
        <end position="691"/>
    </location>
</feature>
<keyword evidence="6" id="KW-0325">Glycoprotein</keyword>
<feature type="transmembrane region" description="Helical" evidence="9">
    <location>
        <begin position="1896"/>
        <end position="1917"/>
    </location>
</feature>
<feature type="region of interest" description="Disordered" evidence="8">
    <location>
        <begin position="1287"/>
        <end position="1320"/>
    </location>
</feature>
<gene>
    <name evidence="11" type="ORF">H4Q32_010170</name>
</gene>
<dbReference type="Gene3D" id="1.20.120.350">
    <property type="entry name" value="Voltage-gated potassium channels. Chain C"/>
    <property type="match status" value="3"/>
</dbReference>
<accession>A0ABQ8MU14</accession>
<feature type="transmembrane region" description="Helical" evidence="9">
    <location>
        <begin position="1403"/>
        <end position="1426"/>
    </location>
</feature>
<feature type="compositionally biased region" description="Basic and acidic residues" evidence="8">
    <location>
        <begin position="772"/>
        <end position="788"/>
    </location>
</feature>
<keyword evidence="4 9" id="KW-1133">Transmembrane helix</keyword>
<proteinExistence type="predicted"/>
<feature type="region of interest" description="Disordered" evidence="8">
    <location>
        <begin position="1226"/>
        <end position="1261"/>
    </location>
</feature>
<evidence type="ECO:0000256" key="4">
    <source>
        <dbReference type="ARBA" id="ARBA00022989"/>
    </source>
</evidence>
<dbReference type="SUPFAM" id="SSF81324">
    <property type="entry name" value="Voltage-gated potassium channels"/>
    <property type="match status" value="4"/>
</dbReference>
<feature type="domain" description="Ion transport" evidence="10">
    <location>
        <begin position="1370"/>
        <end position="1640"/>
    </location>
</feature>
<feature type="region of interest" description="Disordered" evidence="8">
    <location>
        <begin position="520"/>
        <end position="543"/>
    </location>
</feature>
<feature type="transmembrane region" description="Helical" evidence="9">
    <location>
        <begin position="1508"/>
        <end position="1527"/>
    </location>
</feature>
<feature type="coiled-coil region" evidence="7">
    <location>
        <begin position="1639"/>
        <end position="1666"/>
    </location>
</feature>
<dbReference type="InterPro" id="IPR027359">
    <property type="entry name" value="Volt_channel_dom_sf"/>
</dbReference>
<feature type="transmembrane region" description="Helical" evidence="9">
    <location>
        <begin position="1372"/>
        <end position="1391"/>
    </location>
</feature>
<feature type="transmembrane region" description="Helical" evidence="9">
    <location>
        <begin position="1041"/>
        <end position="1065"/>
    </location>
</feature>
<feature type="compositionally biased region" description="Polar residues" evidence="8">
    <location>
        <begin position="1967"/>
        <end position="1979"/>
    </location>
</feature>
<dbReference type="Gene3D" id="1.10.287.70">
    <property type="match status" value="5"/>
</dbReference>
<dbReference type="EMBL" id="JACTAM010000003">
    <property type="protein sequence ID" value="KAI2666332.1"/>
    <property type="molecule type" value="Genomic_DNA"/>
</dbReference>
<feature type="compositionally biased region" description="Basic and acidic residues" evidence="8">
    <location>
        <begin position="531"/>
        <end position="543"/>
    </location>
</feature>
<keyword evidence="5 9" id="KW-0472">Membrane</keyword>
<feature type="region of interest" description="Disordered" evidence="8">
    <location>
        <begin position="1958"/>
        <end position="2014"/>
    </location>
</feature>
<dbReference type="InterPro" id="IPR005821">
    <property type="entry name" value="Ion_trans_dom"/>
</dbReference>
<sequence length="2014" mass="225643">MPPIEKHLMETEVKGRLTRRVTSQEKPSGLYFQTHCPTGPFDAESSRMVEYSLDLQNINFSAIRTVRVLRPLKAINRVPSMRILVNLLLDTLPMLGNVLLLCFFVFFIFGIIGVQLWAGLLRNRCYPEENFTLNPFKKSTLKVTLLLGARFMPHSLTSTHLRRPTNSLSVIGQLSPCARAVSLAVEWHFVPQWGVSGVPRWDVLLSALPRCARALALAQTSFTLQHSLQSPDRLTDSLSFSPNPPSCRRTAELLKKSGATPSGLTVVLKMRTNFYRRDLSVCRTKPTGESTMGKGKTSSVTAETFLAFIELRVCGGVLRPNGENYTLGMMNQSFLGTQYLHHGCHGSSVTSGITLPAPYYQPEEDDERPFICSLAQDNGIMSCSDVPARREGGRECCLDKDDALHRQALGLSAEPLVNGSASGMGLCVNWNQYYTRCHTGHTNPHKGAINFDNIGYAWIVITLEGWVEIMYYVMDAHSFYNFIYFIFLIISPSDWRTPAAISAVSHFLTETLPPRHMHPAKLSCDPSQHAPAERRLEESDTERSLKRLRTETSFTLVIISIALPKKNRKSIHKLDIVTYIMISQRVPVIGSFFMINLCLVVIATQFSETKQREHQLMQEQRARYLSSSTLASLAEPGDCYEELFQLVCHILRKARRRSAALYYMLRGKAPPPGGGRGRGRGGAGSTGGGANVNGSERHHCHSTQTPCCIHDTKLDHSSSQPLENAISLSVTPNPEECPQCAAALSLKEGAELTGHSASGEEEESALEETDRDENRLDEKGDNDSEDTPKRKRTCFGKCKDIWDEMRVKLWGIVESKYFNRGIMIAILINTISMGIEHHNQPDELTNVLEICNIVFTSMFTLEMILKLTAFGFFEYLRNPYNIFDGIIVIISVCEIIGQSDGGLSVLRTFRLLRVIKLVRFMPALRRQLVVLMKTMDNVATFCMLLMLFIFIFSILGMHIFGCKFSLKTEAGDTVPDRKNFDSLLWAIVTVFQVCSALKTHLTYESTAAGDGKHRATGNWILTQEDWNMVLYNGMASTSPLAALYFVALMTFGNYVLFNLLVAILVEGFQAEGFTGRYADCRSRLSLRGACRSGPPGYGLDLRHYVRGDANRSYSDDDRSSCNLEETEKKDSLQLSDPKISTLTPNGHLDLAPAPNARGLYPSERLSFALGSRKSSVSSLGRASLEQTTLCPGRASLYNNWGRPARPGIWSRRSSWNSLGRSSRCLGMGGGGSLRVRSPHSRPAEQESLLSPPPPPLHPPLLSRRFIPRRERRALSLELPELLQVPGPALPPLHPRQRKKSFSGGLGSVGEHQDCNGKTPSVQPQIINEVYPQKMIEVYRPDWCETREDWSVFLFSPQNKFRLLCQSIIAHKLFDYVVLAFIFSNCITVALERPKILQGSLERLFLTVSNYIFTAIFVGEMTLKVVSMGLYLGEQAYLRSSWNILDGFLVFVSLIDIVVSMAGGAKILGVLRVLRLLRTLRPLRVISRAPGLKLVVETLITSLKPIGNIVLICCAFFIIFGILGVQLFKGKFYYCLGLDVKNITNKSDCLLANYKWVHHKYNFDNLGQALMSLFVLASKDGWVNIMYHGLDAVAVDQQPITNNNPWMLLYFISFLLIVSFFVLNMFVGVVVENFHKCRQHQEVEEAKRREEKRLRRMEKKRRKAQKLPYYASYSHVRLMIHTLCTSHYLDIFITFIICVNVSLEIALKYCNYFFTSTFVLEAVLKLIAFGFRRFFKDRWNQLDLAIVLLSVMGITLEEIEISAALPINPTIIRIMRVLRIARVLKLLKMATGMRALLDTVVQALPQVGNLGLLFMLLFFIYAALGVELFGELVCNEDYPCEGMSRHATFENFGMAFLTLFQVSTGDNWNGIMKDTLRECPPAEYTCNPSLQFISPLYFVSFVLTAQFVLINVVVAVLMKHLDDSNKEAQEEAEMDAEIELELAQGTLCCIGGGASVVERSSGGHQGAGPSSTVPPHSPNTHPGAHEPNSARKLYSPAQVRHTPTRTVMAGNGWMD</sequence>
<dbReference type="Proteomes" id="UP000830375">
    <property type="component" value="Unassembled WGS sequence"/>
</dbReference>
<dbReference type="PANTHER" id="PTHR10037">
    <property type="entry name" value="VOLTAGE-GATED CATION CHANNEL CALCIUM AND SODIUM"/>
    <property type="match status" value="1"/>
</dbReference>
<dbReference type="InterPro" id="IPR043203">
    <property type="entry name" value="VGCC_Ca_Na"/>
</dbReference>
<keyword evidence="3" id="KW-0677">Repeat</keyword>
<evidence type="ECO:0000256" key="5">
    <source>
        <dbReference type="ARBA" id="ARBA00023136"/>
    </source>
</evidence>
<dbReference type="PRINTS" id="PR01629">
    <property type="entry name" value="TVDCCALPHA1"/>
</dbReference>
<reference evidence="11 12" key="1">
    <citation type="submission" date="2022-01" db="EMBL/GenBank/DDBJ databases">
        <title>A high-quality chromosome-level genome assembly of rohu carp, Labeo rohita.</title>
        <authorList>
            <person name="Arick M.A. II"/>
            <person name="Hsu C.-Y."/>
            <person name="Magbanua Z."/>
            <person name="Pechanova O."/>
            <person name="Grover C."/>
            <person name="Miller E."/>
            <person name="Thrash A."/>
            <person name="Ezzel L."/>
            <person name="Alam S."/>
            <person name="Benzie J."/>
            <person name="Hamilton M."/>
            <person name="Karsi A."/>
            <person name="Lawrence M.L."/>
            <person name="Peterson D.G."/>
        </authorList>
    </citation>
    <scope>NUCLEOTIDE SEQUENCE [LARGE SCALE GENOMIC DNA]</scope>
    <source>
        <strain evidence="12">BAU-BD-2019</strain>
        <tissue evidence="11">Blood</tissue>
    </source>
</reference>
<evidence type="ECO:0000256" key="6">
    <source>
        <dbReference type="ARBA" id="ARBA00023180"/>
    </source>
</evidence>
<feature type="region of interest" description="Disordered" evidence="8">
    <location>
        <begin position="670"/>
        <end position="698"/>
    </location>
</feature>
<feature type="transmembrane region" description="Helical" evidence="9">
    <location>
        <begin position="98"/>
        <end position="118"/>
    </location>
</feature>
<feature type="transmembrane region" description="Helical" evidence="9">
    <location>
        <begin position="1711"/>
        <end position="1730"/>
    </location>
</feature>
<keyword evidence="2 9" id="KW-0812">Transmembrane</keyword>
<comment type="subcellular location">
    <subcellularLocation>
        <location evidence="1">Membrane</location>
        <topology evidence="1">Multi-pass membrane protein</topology>
    </subcellularLocation>
</comment>
<evidence type="ECO:0000256" key="9">
    <source>
        <dbReference type="SAM" id="Phobius"/>
    </source>
</evidence>
<feature type="compositionally biased region" description="Acidic residues" evidence="8">
    <location>
        <begin position="759"/>
        <end position="771"/>
    </location>
</feature>
<feature type="transmembrane region" description="Helical" evidence="9">
    <location>
        <begin position="1686"/>
        <end position="1705"/>
    </location>
</feature>
<evidence type="ECO:0000256" key="3">
    <source>
        <dbReference type="ARBA" id="ARBA00022737"/>
    </source>
</evidence>
<feature type="region of interest" description="Disordered" evidence="8">
    <location>
        <begin position="751"/>
        <end position="790"/>
    </location>
</feature>
<feature type="domain" description="Ion transport" evidence="10">
    <location>
        <begin position="1702"/>
        <end position="1927"/>
    </location>
</feature>
<feature type="transmembrane region" description="Helical" evidence="9">
    <location>
        <begin position="1794"/>
        <end position="1821"/>
    </location>
</feature>
<evidence type="ECO:0000256" key="2">
    <source>
        <dbReference type="ARBA" id="ARBA00022692"/>
    </source>
</evidence>
<feature type="transmembrane region" description="Helical" evidence="9">
    <location>
        <begin position="938"/>
        <end position="960"/>
    </location>
</feature>
<keyword evidence="12" id="KW-1185">Reference proteome</keyword>
<feature type="transmembrane region" description="Helical" evidence="9">
    <location>
        <begin position="1607"/>
        <end position="1630"/>
    </location>
</feature>
<dbReference type="Pfam" id="PF00520">
    <property type="entry name" value="Ion_trans"/>
    <property type="match status" value="5"/>
</dbReference>
<feature type="domain" description="Ion transport" evidence="10">
    <location>
        <begin position="57"/>
        <end position="131"/>
    </location>
</feature>
<dbReference type="PANTHER" id="PTHR10037:SF209">
    <property type="entry name" value="VOLTAGE-DEPENDENT T-TYPE CALCIUM CHANNEL SUBUNIT ALPHA"/>
    <property type="match status" value="1"/>
</dbReference>
<feature type="transmembrane region" description="Helical" evidence="9">
    <location>
        <begin position="1446"/>
        <end position="1473"/>
    </location>
</feature>
<evidence type="ECO:0000313" key="11">
    <source>
        <dbReference type="EMBL" id="KAI2666332.1"/>
    </source>
</evidence>
<evidence type="ECO:0000256" key="7">
    <source>
        <dbReference type="SAM" id="Coils"/>
    </source>
</evidence>
<organism evidence="11 12">
    <name type="scientific">Labeo rohita</name>
    <name type="common">Indian major carp</name>
    <name type="synonym">Cyprinus rohita</name>
    <dbReference type="NCBI Taxonomy" id="84645"/>
    <lineage>
        <taxon>Eukaryota</taxon>
        <taxon>Metazoa</taxon>
        <taxon>Chordata</taxon>
        <taxon>Craniata</taxon>
        <taxon>Vertebrata</taxon>
        <taxon>Euteleostomi</taxon>
        <taxon>Actinopterygii</taxon>
        <taxon>Neopterygii</taxon>
        <taxon>Teleostei</taxon>
        <taxon>Ostariophysi</taxon>
        <taxon>Cypriniformes</taxon>
        <taxon>Cyprinidae</taxon>
        <taxon>Labeoninae</taxon>
        <taxon>Labeonini</taxon>
        <taxon>Labeo</taxon>
    </lineage>
</organism>
<evidence type="ECO:0000256" key="8">
    <source>
        <dbReference type="SAM" id="MobiDB-lite"/>
    </source>
</evidence>
<feature type="domain" description="Ion transport" evidence="10">
    <location>
        <begin position="1020"/>
        <end position="1070"/>
    </location>
</feature>